<dbReference type="PRINTS" id="PR00625">
    <property type="entry name" value="JDOMAIN"/>
</dbReference>
<evidence type="ECO:0000256" key="5">
    <source>
        <dbReference type="SAM" id="MobiDB-lite"/>
    </source>
</evidence>
<feature type="repeat" description="TPR" evidence="4">
    <location>
        <begin position="208"/>
        <end position="241"/>
    </location>
</feature>
<dbReference type="Gene3D" id="1.25.40.10">
    <property type="entry name" value="Tetratricopeptide repeat domain"/>
    <property type="match status" value="1"/>
</dbReference>
<dbReference type="Pfam" id="PF00226">
    <property type="entry name" value="DnaJ"/>
    <property type="match status" value="1"/>
</dbReference>
<evidence type="ECO:0000313" key="7">
    <source>
        <dbReference type="EMBL" id="KAL3854349.1"/>
    </source>
</evidence>
<dbReference type="Pfam" id="PF13181">
    <property type="entry name" value="TPR_8"/>
    <property type="match status" value="2"/>
</dbReference>
<dbReference type="PROSITE" id="PS50293">
    <property type="entry name" value="TPR_REGION"/>
    <property type="match status" value="1"/>
</dbReference>
<feature type="repeat" description="TPR" evidence="4">
    <location>
        <begin position="94"/>
        <end position="127"/>
    </location>
</feature>
<sequence length="500" mass="57830">MNPMETDEYEEIVDLTQDEGLVEVSHDQLKELGNTYYKEKKYTDALNYYTQAINLCPTCAAYYGNRSATFMMLNKYAEALEDARQAIRLDGQFVKGYLREGKCYTALGDPDAAVRSYNKVLELEPENENALQELRVAEQVKQYHEMAEEDVKKGDYRRALFYMDRCLDTAKTCVKFRVKKAEFLCQLGRLQEAQETTNDILQRDGINADALFVRGMCLYYQDNIDKAFQHFQQVLRLAPDHQKARETYKKAKALITKKEEGNEAFRVGKFEDALSLYTQALEIDPSNKFTNSKLFCNRATVCSKINKLQQAIEDCTKAVELDDTYLKAYMRRAKCYMDTELYEEAVRDYEKICQIDRSRENKKLLQEAKLELKKSKRKDYYKILGIPKNASDDEIRKAYRKRALVHHPDRHSHDTQDKQKEEEVKFKEVSEAYSVLSDRKKRMRYDNGHDIEDLEGSSFDHIDPNQIFQAFFGGSAGAPGFSFGGPPGYPGGNAFSFQFG</sequence>
<comment type="caution">
    <text evidence="7">The sequence shown here is derived from an EMBL/GenBank/DDBJ whole genome shotgun (WGS) entry which is preliminary data.</text>
</comment>
<keyword evidence="8" id="KW-1185">Reference proteome</keyword>
<dbReference type="InterPro" id="IPR001623">
    <property type="entry name" value="DnaJ_domain"/>
</dbReference>
<dbReference type="InterPro" id="IPR036869">
    <property type="entry name" value="J_dom_sf"/>
</dbReference>
<dbReference type="EMBL" id="JBJQND010000014">
    <property type="protein sequence ID" value="KAL3854349.1"/>
    <property type="molecule type" value="Genomic_DNA"/>
</dbReference>
<keyword evidence="2 4" id="KW-0802">TPR repeat</keyword>
<dbReference type="SMART" id="SM00028">
    <property type="entry name" value="TPR"/>
    <property type="match status" value="9"/>
</dbReference>
<dbReference type="PROSITE" id="PS50005">
    <property type="entry name" value="TPR"/>
    <property type="match status" value="5"/>
</dbReference>
<evidence type="ECO:0000256" key="4">
    <source>
        <dbReference type="PROSITE-ProRule" id="PRU00339"/>
    </source>
</evidence>
<dbReference type="PANTHER" id="PTHR45188:SF2">
    <property type="entry name" value="DNAJ HOMOLOG SUBFAMILY C MEMBER 7"/>
    <property type="match status" value="1"/>
</dbReference>
<dbReference type="CDD" id="cd06257">
    <property type="entry name" value="DnaJ"/>
    <property type="match status" value="1"/>
</dbReference>
<name>A0ABD3UY38_SINWO</name>
<accession>A0ABD3UY38</accession>
<feature type="region of interest" description="Disordered" evidence="5">
    <location>
        <begin position="404"/>
        <end position="424"/>
    </location>
</feature>
<feature type="domain" description="J" evidence="6">
    <location>
        <begin position="379"/>
        <end position="449"/>
    </location>
</feature>
<evidence type="ECO:0000256" key="3">
    <source>
        <dbReference type="ARBA" id="ARBA00023186"/>
    </source>
</evidence>
<dbReference type="SUPFAM" id="SSF46565">
    <property type="entry name" value="Chaperone J-domain"/>
    <property type="match status" value="1"/>
</dbReference>
<dbReference type="AlphaFoldDB" id="A0ABD3UY38"/>
<dbReference type="PANTHER" id="PTHR45188">
    <property type="entry name" value="DNAJ PROTEIN P58IPK HOMOLOG"/>
    <property type="match status" value="1"/>
</dbReference>
<feature type="repeat" description="TPR" evidence="4">
    <location>
        <begin position="326"/>
        <end position="359"/>
    </location>
</feature>
<dbReference type="SUPFAM" id="SSF48452">
    <property type="entry name" value="TPR-like"/>
    <property type="match status" value="1"/>
</dbReference>
<dbReference type="Pfam" id="PF00515">
    <property type="entry name" value="TPR_1"/>
    <property type="match status" value="3"/>
</dbReference>
<dbReference type="Gene3D" id="1.10.287.110">
    <property type="entry name" value="DnaJ domain"/>
    <property type="match status" value="1"/>
</dbReference>
<feature type="repeat" description="TPR" evidence="4">
    <location>
        <begin position="254"/>
        <end position="287"/>
    </location>
</feature>
<dbReference type="InterPro" id="IPR018253">
    <property type="entry name" value="DnaJ_domain_CS"/>
</dbReference>
<keyword evidence="1" id="KW-0677">Repeat</keyword>
<reference evidence="7 8" key="1">
    <citation type="submission" date="2024-11" db="EMBL/GenBank/DDBJ databases">
        <title>Chromosome-level genome assembly of the freshwater bivalve Anodonta woodiana.</title>
        <authorList>
            <person name="Chen X."/>
        </authorList>
    </citation>
    <scope>NUCLEOTIDE SEQUENCE [LARGE SCALE GENOMIC DNA]</scope>
    <source>
        <strain evidence="7">MN2024</strain>
        <tissue evidence="7">Gills</tissue>
    </source>
</reference>
<proteinExistence type="predicted"/>
<dbReference type="PROSITE" id="PS50076">
    <property type="entry name" value="DNAJ_2"/>
    <property type="match status" value="1"/>
</dbReference>
<feature type="repeat" description="TPR" evidence="4">
    <location>
        <begin position="26"/>
        <end position="59"/>
    </location>
</feature>
<dbReference type="SMART" id="SM00271">
    <property type="entry name" value="DnaJ"/>
    <property type="match status" value="1"/>
</dbReference>
<evidence type="ECO:0000256" key="1">
    <source>
        <dbReference type="ARBA" id="ARBA00022737"/>
    </source>
</evidence>
<evidence type="ECO:0000313" key="8">
    <source>
        <dbReference type="Proteomes" id="UP001634394"/>
    </source>
</evidence>
<gene>
    <name evidence="7" type="ORF">ACJMK2_013622</name>
</gene>
<dbReference type="InterPro" id="IPR019734">
    <property type="entry name" value="TPR_rpt"/>
</dbReference>
<dbReference type="FunFam" id="1.25.40.10:FF:000097">
    <property type="entry name" value="DnaJ homolog subfamily C member 7 homolog"/>
    <property type="match status" value="1"/>
</dbReference>
<dbReference type="InterPro" id="IPR011990">
    <property type="entry name" value="TPR-like_helical_dom_sf"/>
</dbReference>
<dbReference type="PROSITE" id="PS00636">
    <property type="entry name" value="DNAJ_1"/>
    <property type="match status" value="1"/>
</dbReference>
<feature type="compositionally biased region" description="Basic and acidic residues" evidence="5">
    <location>
        <begin position="411"/>
        <end position="424"/>
    </location>
</feature>
<evidence type="ECO:0000256" key="2">
    <source>
        <dbReference type="ARBA" id="ARBA00022803"/>
    </source>
</evidence>
<protein>
    <recommendedName>
        <fullName evidence="6">J domain-containing protein</fullName>
    </recommendedName>
</protein>
<dbReference type="Proteomes" id="UP001634394">
    <property type="component" value="Unassembled WGS sequence"/>
</dbReference>
<keyword evidence="3" id="KW-0143">Chaperone</keyword>
<organism evidence="7 8">
    <name type="scientific">Sinanodonta woodiana</name>
    <name type="common">Chinese pond mussel</name>
    <name type="synonym">Anodonta woodiana</name>
    <dbReference type="NCBI Taxonomy" id="1069815"/>
    <lineage>
        <taxon>Eukaryota</taxon>
        <taxon>Metazoa</taxon>
        <taxon>Spiralia</taxon>
        <taxon>Lophotrochozoa</taxon>
        <taxon>Mollusca</taxon>
        <taxon>Bivalvia</taxon>
        <taxon>Autobranchia</taxon>
        <taxon>Heteroconchia</taxon>
        <taxon>Palaeoheterodonta</taxon>
        <taxon>Unionida</taxon>
        <taxon>Unionoidea</taxon>
        <taxon>Unionidae</taxon>
        <taxon>Unioninae</taxon>
        <taxon>Sinanodonta</taxon>
    </lineage>
</organism>
<evidence type="ECO:0000259" key="6">
    <source>
        <dbReference type="PROSITE" id="PS50076"/>
    </source>
</evidence>